<reference evidence="1" key="2">
    <citation type="submission" date="2022-06" db="UniProtKB">
        <authorList>
            <consortium name="EnsemblMetazoa"/>
        </authorList>
    </citation>
    <scope>IDENTIFICATION</scope>
    <source>
        <strain evidence="1">DF5081</strain>
    </source>
</reference>
<keyword evidence="2" id="KW-1185">Reference proteome</keyword>
<reference evidence="2" key="1">
    <citation type="submission" date="2010-08" db="EMBL/GenBank/DDBJ databases">
        <authorList>
            <consortium name="Caenorhabditis japonica Sequencing Consortium"/>
            <person name="Wilson R.K."/>
        </authorList>
    </citation>
    <scope>NUCLEOTIDE SEQUENCE [LARGE SCALE GENOMIC DNA]</scope>
    <source>
        <strain evidence="2">DF5081</strain>
    </source>
</reference>
<evidence type="ECO:0000313" key="2">
    <source>
        <dbReference type="Proteomes" id="UP000005237"/>
    </source>
</evidence>
<name>A0A8R1EIE2_CAEJA</name>
<dbReference type="AlphaFoldDB" id="A0A8R1EIE2"/>
<dbReference type="EnsemblMetazoa" id="CJA34204.1">
    <property type="protein sequence ID" value="CJA34204.1"/>
    <property type="gene ID" value="WBGene00210051"/>
</dbReference>
<protein>
    <submittedName>
        <fullName evidence="1">Uncharacterized protein</fullName>
    </submittedName>
</protein>
<sequence>MESGTSFVNQIVNASCQPSHLSVTRHNPFDLSRNSTSKICHKPIFHRTKWNDLSRATNRCFFFASSAFFGSRGDQACQSRSTGSN</sequence>
<dbReference type="Proteomes" id="UP000005237">
    <property type="component" value="Unassembled WGS sequence"/>
</dbReference>
<proteinExistence type="predicted"/>
<evidence type="ECO:0000313" key="1">
    <source>
        <dbReference type="EnsemblMetazoa" id="CJA34204.1"/>
    </source>
</evidence>
<organism evidence="1 2">
    <name type="scientific">Caenorhabditis japonica</name>
    <dbReference type="NCBI Taxonomy" id="281687"/>
    <lineage>
        <taxon>Eukaryota</taxon>
        <taxon>Metazoa</taxon>
        <taxon>Ecdysozoa</taxon>
        <taxon>Nematoda</taxon>
        <taxon>Chromadorea</taxon>
        <taxon>Rhabditida</taxon>
        <taxon>Rhabditina</taxon>
        <taxon>Rhabditomorpha</taxon>
        <taxon>Rhabditoidea</taxon>
        <taxon>Rhabditidae</taxon>
        <taxon>Peloderinae</taxon>
        <taxon>Caenorhabditis</taxon>
    </lineage>
</organism>
<accession>A0A8R1EIE2</accession>